<evidence type="ECO:0000256" key="1">
    <source>
        <dbReference type="SAM" id="Phobius"/>
    </source>
</evidence>
<dbReference type="Proteomes" id="UP000287872">
    <property type="component" value="Unassembled WGS sequence"/>
</dbReference>
<comment type="caution">
    <text evidence="2">The sequence shown here is derived from an EMBL/GenBank/DDBJ whole genome shotgun (WGS) entry which is preliminary data.</text>
</comment>
<feature type="transmembrane region" description="Helical" evidence="1">
    <location>
        <begin position="93"/>
        <end position="114"/>
    </location>
</feature>
<keyword evidence="3" id="KW-1185">Reference proteome</keyword>
<keyword evidence="1" id="KW-1133">Transmembrane helix</keyword>
<keyword evidence="1" id="KW-0812">Transmembrane</keyword>
<evidence type="ECO:0000313" key="3">
    <source>
        <dbReference type="Proteomes" id="UP000287872"/>
    </source>
</evidence>
<evidence type="ECO:0000313" key="2">
    <source>
        <dbReference type="EMBL" id="GCD12179.1"/>
    </source>
</evidence>
<proteinExistence type="predicted"/>
<feature type="transmembrane region" description="Helical" evidence="1">
    <location>
        <begin position="30"/>
        <end position="48"/>
    </location>
</feature>
<feature type="transmembrane region" description="Helical" evidence="1">
    <location>
        <begin position="7"/>
        <end position="24"/>
    </location>
</feature>
<dbReference type="EMBL" id="BHYK01000028">
    <property type="protein sequence ID" value="GCD12179.1"/>
    <property type="molecule type" value="Genomic_DNA"/>
</dbReference>
<dbReference type="AlphaFoldDB" id="A0A401URK6"/>
<organism evidence="2 3">
    <name type="scientific">Clostridium tagluense</name>
    <dbReference type="NCBI Taxonomy" id="360422"/>
    <lineage>
        <taxon>Bacteria</taxon>
        <taxon>Bacillati</taxon>
        <taxon>Bacillota</taxon>
        <taxon>Clostridia</taxon>
        <taxon>Eubacteriales</taxon>
        <taxon>Clostridiaceae</taxon>
        <taxon>Clostridium</taxon>
    </lineage>
</organism>
<accession>A0A401URK6</accession>
<protein>
    <submittedName>
        <fullName evidence="2">Uncharacterized protein</fullName>
    </submittedName>
</protein>
<dbReference type="RefSeq" id="WP_125004662.1">
    <property type="nucleotide sequence ID" value="NZ_BHYK01000028.1"/>
</dbReference>
<sequence length="123" mass="13263">MQRGVSGFLGGVLGGFIMLVINFGETGTSSVSSWIMHILITGFVGWIISKILSKKSTINFVYSGTITGIVLCLLINVVYMLSGRIAPTWSMGLSTFIVSFFSYIILGIVITTTISKSQVKVTK</sequence>
<name>A0A401URK6_9CLOT</name>
<keyword evidence="1" id="KW-0472">Membrane</keyword>
<feature type="transmembrane region" description="Helical" evidence="1">
    <location>
        <begin position="60"/>
        <end position="81"/>
    </location>
</feature>
<reference evidence="2 3" key="1">
    <citation type="submission" date="2018-11" db="EMBL/GenBank/DDBJ databases">
        <title>Genome sequencing and assembly of Clostridium tagluense strain A121.</title>
        <authorList>
            <person name="Murakami T."/>
            <person name="Segawa T."/>
            <person name="Shcherbakova V.A."/>
            <person name="Mori H."/>
            <person name="Yoshimura Y."/>
        </authorList>
    </citation>
    <scope>NUCLEOTIDE SEQUENCE [LARGE SCALE GENOMIC DNA]</scope>
    <source>
        <strain evidence="2 3">A121</strain>
    </source>
</reference>
<dbReference type="OrthoDB" id="9944385at2"/>
<gene>
    <name evidence="2" type="ORF">Ctaglu_38020</name>
</gene>